<dbReference type="AlphaFoldDB" id="A0A935Q2I4"/>
<evidence type="ECO:0000313" key="2">
    <source>
        <dbReference type="EMBL" id="MBK7676723.1"/>
    </source>
</evidence>
<dbReference type="SUPFAM" id="SSF50998">
    <property type="entry name" value="Quinoprotein alcohol dehydrogenase-like"/>
    <property type="match status" value="1"/>
</dbReference>
<proteinExistence type="predicted"/>
<dbReference type="Pfam" id="PF13360">
    <property type="entry name" value="PQQ_2"/>
    <property type="match status" value="1"/>
</dbReference>
<comment type="caution">
    <text evidence="2">The sequence shown here is derived from an EMBL/GenBank/DDBJ whole genome shotgun (WGS) entry which is preliminary data.</text>
</comment>
<evidence type="ECO:0000259" key="1">
    <source>
        <dbReference type="Pfam" id="PF13360"/>
    </source>
</evidence>
<sequence>MSWYLTDRAGRIVMNRFSWLSTGYRLRFNIGNILSIWFLALLAFAIPATLAADGLRGVITLMPTAAPQSEAETAEIAGGQFGEKEILLRFQANSLPAQAKLTAARLSLVSSGLTTAQQTVNVVAENPSDATSSPKRVTGTLFGSKTLKAAKEERVYWNAREDFLGVLQGQVGERNLSLLLTTPSSARSTWFLAGSADISHRPRLILEYTVADQPALTQSDGLPAVQSARPFLPRAGIGGRGGDAFSYVTRPFASAWSYAPVFHSGLVYLTTTDDKGKKALRALNPLGGKPVWTSEVSGSPGQHLLVSQSGRLYVVGENKIITYQLDSANPAQAPAAAQVRELTGLNPENAPSLGPDGSLYLVNRQEVYGFNPDLQQLWKVTLADPKTSRVTVGPSGRFVYLAAKKEGLVAINAQTGESFANPLPNQDSLAGADFLSLHAPVVILHPDGSEKVYVAANAVNEGVLVCFNNRSGTIAAAENWPPLTGLWSQPIPDQLSPGSVQHPASGKQIYAVRVADQRGTLTGIDWLTGSTKAMAPAFAVGDSPYLLNGGNLATDQAGTRFVWNGAGEVDLFAFGTAFSGRLQSAAGGIPVKAQLLFGGDGTLYANTVEGDRVLRAIVPQYTLSADSDANIYSPTHLWVDGQAGQTTVLKAGGNVLLGPGFTVRQGATLRIATGTPAP</sequence>
<organism evidence="2 3">
    <name type="scientific">Candidatus Accumulibacter proximus</name>
    <dbReference type="NCBI Taxonomy" id="2954385"/>
    <lineage>
        <taxon>Bacteria</taxon>
        <taxon>Pseudomonadati</taxon>
        <taxon>Pseudomonadota</taxon>
        <taxon>Betaproteobacteria</taxon>
        <taxon>Candidatus Accumulibacter</taxon>
    </lineage>
</organism>
<gene>
    <name evidence="2" type="ORF">IPJ27_19250</name>
</gene>
<dbReference type="InterPro" id="IPR002372">
    <property type="entry name" value="PQQ_rpt_dom"/>
</dbReference>
<reference evidence="2 3" key="1">
    <citation type="submission" date="2020-10" db="EMBL/GenBank/DDBJ databases">
        <title>Connecting structure to function with the recovery of over 1000 high-quality activated sludge metagenome-assembled genomes encoding full-length rRNA genes using long-read sequencing.</title>
        <authorList>
            <person name="Singleton C.M."/>
            <person name="Petriglieri F."/>
            <person name="Kristensen J.M."/>
            <person name="Kirkegaard R.H."/>
            <person name="Michaelsen T.Y."/>
            <person name="Andersen M.H."/>
            <person name="Karst S.M."/>
            <person name="Dueholm M.S."/>
            <person name="Nielsen P.H."/>
            <person name="Albertsen M."/>
        </authorList>
    </citation>
    <scope>NUCLEOTIDE SEQUENCE [LARGE SCALE GENOMIC DNA]</scope>
    <source>
        <strain evidence="2">EsbW_18-Q3-R4-48_BATAC.285</strain>
    </source>
</reference>
<dbReference type="Gene3D" id="2.130.10.10">
    <property type="entry name" value="YVTN repeat-like/Quinoprotein amine dehydrogenase"/>
    <property type="match status" value="1"/>
</dbReference>
<protein>
    <submittedName>
        <fullName evidence="2">PQQ-like beta-propeller repeat protein</fullName>
    </submittedName>
</protein>
<dbReference type="EMBL" id="JADJMH010000023">
    <property type="protein sequence ID" value="MBK7676723.1"/>
    <property type="molecule type" value="Genomic_DNA"/>
</dbReference>
<evidence type="ECO:0000313" key="3">
    <source>
        <dbReference type="Proteomes" id="UP000697998"/>
    </source>
</evidence>
<name>A0A935Q2I4_9PROT</name>
<dbReference type="InterPro" id="IPR015943">
    <property type="entry name" value="WD40/YVTN_repeat-like_dom_sf"/>
</dbReference>
<accession>A0A935Q2I4</accession>
<feature type="domain" description="Pyrrolo-quinoline quinone repeat" evidence="1">
    <location>
        <begin position="364"/>
        <end position="536"/>
    </location>
</feature>
<dbReference type="Proteomes" id="UP000697998">
    <property type="component" value="Unassembled WGS sequence"/>
</dbReference>
<dbReference type="InterPro" id="IPR011047">
    <property type="entry name" value="Quinoprotein_ADH-like_sf"/>
</dbReference>